<proteinExistence type="predicted"/>
<feature type="transmembrane region" description="Helical" evidence="1">
    <location>
        <begin position="25"/>
        <end position="43"/>
    </location>
</feature>
<dbReference type="AlphaFoldDB" id="A0A9P5Y7E3"/>
<dbReference type="EMBL" id="MU150260">
    <property type="protein sequence ID" value="KAF9463633.1"/>
    <property type="molecule type" value="Genomic_DNA"/>
</dbReference>
<protein>
    <submittedName>
        <fullName evidence="2">Uncharacterized protein</fullName>
    </submittedName>
</protein>
<evidence type="ECO:0000313" key="2">
    <source>
        <dbReference type="EMBL" id="KAF9463633.1"/>
    </source>
</evidence>
<dbReference type="Proteomes" id="UP000807353">
    <property type="component" value="Unassembled WGS sequence"/>
</dbReference>
<evidence type="ECO:0000256" key="1">
    <source>
        <dbReference type="SAM" id="Phobius"/>
    </source>
</evidence>
<comment type="caution">
    <text evidence="2">The sequence shown here is derived from an EMBL/GenBank/DDBJ whole genome shotgun (WGS) entry which is preliminary data.</text>
</comment>
<evidence type="ECO:0000313" key="3">
    <source>
        <dbReference type="Proteomes" id="UP000807353"/>
    </source>
</evidence>
<keyword evidence="1" id="KW-0472">Membrane</keyword>
<keyword evidence="1" id="KW-0812">Transmembrane</keyword>
<keyword evidence="3" id="KW-1185">Reference proteome</keyword>
<organism evidence="2 3">
    <name type="scientific">Collybia nuda</name>
    <dbReference type="NCBI Taxonomy" id="64659"/>
    <lineage>
        <taxon>Eukaryota</taxon>
        <taxon>Fungi</taxon>
        <taxon>Dikarya</taxon>
        <taxon>Basidiomycota</taxon>
        <taxon>Agaricomycotina</taxon>
        <taxon>Agaricomycetes</taxon>
        <taxon>Agaricomycetidae</taxon>
        <taxon>Agaricales</taxon>
        <taxon>Tricholomatineae</taxon>
        <taxon>Clitocybaceae</taxon>
        <taxon>Collybia</taxon>
    </lineage>
</organism>
<gene>
    <name evidence="2" type="ORF">BDZ94DRAFT_1258159</name>
</gene>
<keyword evidence="1" id="KW-1133">Transmembrane helix</keyword>
<sequence length="52" mass="5923">MQRRAVEPRWRVINDDGAVCSWQDLLGFVGSFLFFFVFVKMLVGRVAGTSGR</sequence>
<name>A0A9P5Y7E3_9AGAR</name>
<reference evidence="2" key="1">
    <citation type="submission" date="2020-11" db="EMBL/GenBank/DDBJ databases">
        <authorList>
            <consortium name="DOE Joint Genome Institute"/>
            <person name="Ahrendt S."/>
            <person name="Riley R."/>
            <person name="Andreopoulos W."/>
            <person name="Labutti K."/>
            <person name="Pangilinan J."/>
            <person name="Ruiz-Duenas F.J."/>
            <person name="Barrasa J.M."/>
            <person name="Sanchez-Garcia M."/>
            <person name="Camarero S."/>
            <person name="Miyauchi S."/>
            <person name="Serrano A."/>
            <person name="Linde D."/>
            <person name="Babiker R."/>
            <person name="Drula E."/>
            <person name="Ayuso-Fernandez I."/>
            <person name="Pacheco R."/>
            <person name="Padilla G."/>
            <person name="Ferreira P."/>
            <person name="Barriuso J."/>
            <person name="Kellner H."/>
            <person name="Castanera R."/>
            <person name="Alfaro M."/>
            <person name="Ramirez L."/>
            <person name="Pisabarro A.G."/>
            <person name="Kuo A."/>
            <person name="Tritt A."/>
            <person name="Lipzen A."/>
            <person name="He G."/>
            <person name="Yan M."/>
            <person name="Ng V."/>
            <person name="Cullen D."/>
            <person name="Martin F."/>
            <person name="Rosso M.-N."/>
            <person name="Henrissat B."/>
            <person name="Hibbett D."/>
            <person name="Martinez A.T."/>
            <person name="Grigoriev I.V."/>
        </authorList>
    </citation>
    <scope>NUCLEOTIDE SEQUENCE</scope>
    <source>
        <strain evidence="2">CBS 247.69</strain>
    </source>
</reference>
<accession>A0A9P5Y7E3</accession>